<dbReference type="Proteomes" id="UP000196573">
    <property type="component" value="Unassembled WGS sequence"/>
</dbReference>
<reference evidence="2 3" key="1">
    <citation type="submission" date="2017-03" db="EMBL/GenBank/DDBJ databases">
        <authorList>
            <person name="Afonso C.L."/>
            <person name="Miller P.J."/>
            <person name="Scott M.A."/>
            <person name="Spackman E."/>
            <person name="Goraichik I."/>
            <person name="Dimitrov K.M."/>
            <person name="Suarez D.L."/>
            <person name="Swayne D.E."/>
        </authorList>
    </citation>
    <scope>NUCLEOTIDE SEQUENCE [LARGE SCALE GENOMIC DNA]</scope>
    <source>
        <strain evidence="2">SB41UT1</strain>
    </source>
</reference>
<evidence type="ECO:0000256" key="1">
    <source>
        <dbReference type="SAM" id="MobiDB-lite"/>
    </source>
</evidence>
<evidence type="ECO:0000313" key="2">
    <source>
        <dbReference type="EMBL" id="SMA40099.1"/>
    </source>
</evidence>
<proteinExistence type="predicted"/>
<sequence length="84" mass="9740">MKGYERISVGLTEEQAMDYSDTPFTEGAIHTSGATRVRLVQEPTPYQNTYHSHRQDNLSRLGRVSQQAQRPDETNIEYQQRVNR</sequence>
<name>A0A1X7AH33_9GAMM</name>
<dbReference type="RefSeq" id="WP_087107751.1">
    <property type="nucleotide sequence ID" value="NZ_CBCSCN010000001.1"/>
</dbReference>
<protein>
    <submittedName>
        <fullName evidence="2">Uncharacterized protein</fullName>
    </submittedName>
</protein>
<feature type="region of interest" description="Disordered" evidence="1">
    <location>
        <begin position="45"/>
        <end position="84"/>
    </location>
</feature>
<dbReference type="AlphaFoldDB" id="A0A1X7AH33"/>
<accession>A0A1X7AH33</accession>
<keyword evidence="3" id="KW-1185">Reference proteome</keyword>
<dbReference type="EMBL" id="FWPT01000002">
    <property type="protein sequence ID" value="SMA40099.1"/>
    <property type="molecule type" value="Genomic_DNA"/>
</dbReference>
<evidence type="ECO:0000313" key="3">
    <source>
        <dbReference type="Proteomes" id="UP000196573"/>
    </source>
</evidence>
<gene>
    <name evidence="2" type="ORF">EHSB41UT_01139</name>
</gene>
<organism evidence="2 3">
    <name type="scientific">Parendozoicomonas haliclonae</name>
    <dbReference type="NCBI Taxonomy" id="1960125"/>
    <lineage>
        <taxon>Bacteria</taxon>
        <taxon>Pseudomonadati</taxon>
        <taxon>Pseudomonadota</taxon>
        <taxon>Gammaproteobacteria</taxon>
        <taxon>Oceanospirillales</taxon>
        <taxon>Endozoicomonadaceae</taxon>
        <taxon>Parendozoicomonas</taxon>
    </lineage>
</organism>